<evidence type="ECO:0000313" key="2">
    <source>
        <dbReference type="EMBL" id="KAA0200086.1"/>
    </source>
</evidence>
<dbReference type="AlphaFoldDB" id="A0A6A0H548"/>
<dbReference type="SUPFAM" id="SSF58038">
    <property type="entry name" value="SNARE fusion complex"/>
    <property type="match status" value="1"/>
</dbReference>
<reference evidence="2" key="1">
    <citation type="submission" date="2014-08" db="EMBL/GenBank/DDBJ databases">
        <authorList>
            <person name="Murali S."/>
            <person name="Richards S."/>
            <person name="Bandaranaike D."/>
            <person name="Bellair M."/>
            <person name="Blankenburg K."/>
            <person name="Chao H."/>
            <person name="Dinh H."/>
            <person name="Doddapaneni H."/>
            <person name="Dugan-Rocha S."/>
            <person name="Elkadiri S."/>
            <person name="Gnanaolivu R."/>
            <person name="Hughes D."/>
            <person name="Lee S."/>
            <person name="Li M."/>
            <person name="Ming W."/>
            <person name="Munidasa M."/>
            <person name="Muniz J."/>
            <person name="Nguyen L."/>
            <person name="Osuji N."/>
            <person name="Pu L.-L."/>
            <person name="Puazo M."/>
            <person name="Skinner E."/>
            <person name="Qu C."/>
            <person name="Quiroz J."/>
            <person name="Raj R."/>
            <person name="Weissenberger G."/>
            <person name="Xin Y."/>
            <person name="Zou X."/>
            <person name="Han Y."/>
            <person name="Worley K."/>
            <person name="Muzny D."/>
            <person name="Gibbs R."/>
        </authorList>
    </citation>
    <scope>NUCLEOTIDE SEQUENCE</scope>
    <source>
        <strain evidence="2">HAZT.00-mixed</strain>
        <tissue evidence="2">Whole organism</tissue>
    </source>
</reference>
<comment type="caution">
    <text evidence="2">The sequence shown here is derived from an EMBL/GenBank/DDBJ whole genome shotgun (WGS) entry which is preliminary data.</text>
</comment>
<protein>
    <recommendedName>
        <fullName evidence="1">t-SNARE coiled-coil homology domain-containing protein</fullName>
    </recommendedName>
</protein>
<sequence length="85" mass="9959">MHPRGMSSTAPTILHSLAPLALQGELMNRIENHVLEAQDYVLTAKQDTKKAIRYQNKARRSMTHFYMMNHFYMMRADVYIILSLF</sequence>
<accession>A0A6A0H548</accession>
<dbReference type="Pfam" id="PF05739">
    <property type="entry name" value="SNARE"/>
    <property type="match status" value="1"/>
</dbReference>
<dbReference type="Gene3D" id="1.20.5.110">
    <property type="match status" value="1"/>
</dbReference>
<proteinExistence type="predicted"/>
<gene>
    <name evidence="2" type="ORF">HAZT_HAZT002945</name>
</gene>
<dbReference type="InterPro" id="IPR000727">
    <property type="entry name" value="T_SNARE_dom"/>
</dbReference>
<dbReference type="Proteomes" id="UP000711488">
    <property type="component" value="Unassembled WGS sequence"/>
</dbReference>
<dbReference type="EMBL" id="JQDR03006532">
    <property type="protein sequence ID" value="KAA0200086.1"/>
    <property type="molecule type" value="Genomic_DNA"/>
</dbReference>
<reference evidence="2" key="3">
    <citation type="submission" date="2019-06" db="EMBL/GenBank/DDBJ databases">
        <authorList>
            <person name="Poynton C."/>
            <person name="Hasenbein S."/>
            <person name="Benoit J.B."/>
            <person name="Sepulveda M.S."/>
            <person name="Poelchau M.F."/>
            <person name="Murali S.C."/>
            <person name="Chen S."/>
            <person name="Glastad K.M."/>
            <person name="Werren J.H."/>
            <person name="Vineis J.H."/>
            <person name="Bowen J.L."/>
            <person name="Friedrich M."/>
            <person name="Jones J."/>
            <person name="Robertson H.M."/>
            <person name="Feyereisen R."/>
            <person name="Mechler-Hickson A."/>
            <person name="Mathers N."/>
            <person name="Lee C.E."/>
            <person name="Colbourne J.K."/>
            <person name="Biales A."/>
            <person name="Johnston J.S."/>
            <person name="Wellborn G.A."/>
            <person name="Rosendale A.J."/>
            <person name="Cridge A.G."/>
            <person name="Munoz-Torres M.C."/>
            <person name="Bain P.A."/>
            <person name="Manny A.R."/>
            <person name="Major K.M."/>
            <person name="Lambert F.N."/>
            <person name="Vulpe C.D."/>
            <person name="Tuck P."/>
            <person name="Blalock B.J."/>
            <person name="Lin Y.-Y."/>
            <person name="Smith M.E."/>
            <person name="Ochoa-Acuna H."/>
            <person name="Chen M.-J.M."/>
            <person name="Childers C.P."/>
            <person name="Qu J."/>
            <person name="Dugan S."/>
            <person name="Lee S.L."/>
            <person name="Chao H."/>
            <person name="Dinh H."/>
            <person name="Han Y."/>
            <person name="Doddapaneni H."/>
            <person name="Worley K.C."/>
            <person name="Muzny D.M."/>
            <person name="Gibbs R.A."/>
            <person name="Richards S."/>
        </authorList>
    </citation>
    <scope>NUCLEOTIDE SEQUENCE</scope>
    <source>
        <strain evidence="2">HAZT.00-mixed</strain>
        <tissue evidence="2">Whole organism</tissue>
    </source>
</reference>
<evidence type="ECO:0000259" key="1">
    <source>
        <dbReference type="Pfam" id="PF05739"/>
    </source>
</evidence>
<reference evidence="2" key="2">
    <citation type="journal article" date="2018" name="Environ. Sci. Technol.">
        <title>The Toxicogenome of Hyalella azteca: A Model for Sediment Ecotoxicology and Evolutionary Toxicology.</title>
        <authorList>
            <person name="Poynton H.C."/>
            <person name="Hasenbein S."/>
            <person name="Benoit J.B."/>
            <person name="Sepulveda M.S."/>
            <person name="Poelchau M.F."/>
            <person name="Hughes D.S.T."/>
            <person name="Murali S.C."/>
            <person name="Chen S."/>
            <person name="Glastad K.M."/>
            <person name="Goodisman M.A.D."/>
            <person name="Werren J.H."/>
            <person name="Vineis J.H."/>
            <person name="Bowen J.L."/>
            <person name="Friedrich M."/>
            <person name="Jones J."/>
            <person name="Robertson H.M."/>
            <person name="Feyereisen R."/>
            <person name="Mechler-Hickson A."/>
            <person name="Mathers N."/>
            <person name="Lee C.E."/>
            <person name="Colbourne J.K."/>
            <person name="Biales A."/>
            <person name="Johnston J.S."/>
            <person name="Wellborn G.A."/>
            <person name="Rosendale A.J."/>
            <person name="Cridge A.G."/>
            <person name="Munoz-Torres M.C."/>
            <person name="Bain P.A."/>
            <person name="Manny A.R."/>
            <person name="Major K.M."/>
            <person name="Lambert F.N."/>
            <person name="Vulpe C.D."/>
            <person name="Tuck P."/>
            <person name="Blalock B.J."/>
            <person name="Lin Y.Y."/>
            <person name="Smith M.E."/>
            <person name="Ochoa-Acuna H."/>
            <person name="Chen M.M."/>
            <person name="Childers C.P."/>
            <person name="Qu J."/>
            <person name="Dugan S."/>
            <person name="Lee S.L."/>
            <person name="Chao H."/>
            <person name="Dinh H."/>
            <person name="Han Y."/>
            <person name="Doddapaneni H."/>
            <person name="Worley K.C."/>
            <person name="Muzny D.M."/>
            <person name="Gibbs R.A."/>
            <person name="Richards S."/>
        </authorList>
    </citation>
    <scope>NUCLEOTIDE SEQUENCE</scope>
    <source>
        <strain evidence="2">HAZT.00-mixed</strain>
        <tissue evidence="2">Whole organism</tissue>
    </source>
</reference>
<name>A0A6A0H548_HYAAZ</name>
<dbReference type="OrthoDB" id="10255013at2759"/>
<organism evidence="2">
    <name type="scientific">Hyalella azteca</name>
    <name type="common">Amphipod</name>
    <dbReference type="NCBI Taxonomy" id="294128"/>
    <lineage>
        <taxon>Eukaryota</taxon>
        <taxon>Metazoa</taxon>
        <taxon>Ecdysozoa</taxon>
        <taxon>Arthropoda</taxon>
        <taxon>Crustacea</taxon>
        <taxon>Multicrustacea</taxon>
        <taxon>Malacostraca</taxon>
        <taxon>Eumalacostraca</taxon>
        <taxon>Peracarida</taxon>
        <taxon>Amphipoda</taxon>
        <taxon>Senticaudata</taxon>
        <taxon>Talitrida</taxon>
        <taxon>Talitroidea</taxon>
        <taxon>Hyalellidae</taxon>
        <taxon>Hyalella</taxon>
    </lineage>
</organism>
<feature type="domain" description="T-SNARE coiled-coil homology" evidence="1">
    <location>
        <begin position="25"/>
        <end position="60"/>
    </location>
</feature>